<dbReference type="InterPro" id="IPR016032">
    <property type="entry name" value="Sig_transdc_resp-reg_C-effctor"/>
</dbReference>
<dbReference type="EMBL" id="JACYXC010000001">
    <property type="protein sequence ID" value="MBH5336050.1"/>
    <property type="molecule type" value="Genomic_DNA"/>
</dbReference>
<dbReference type="SUPFAM" id="SSF48452">
    <property type="entry name" value="TPR-like"/>
    <property type="match status" value="1"/>
</dbReference>
<dbReference type="Gene3D" id="1.10.10.10">
    <property type="entry name" value="Winged helix-like DNA-binding domain superfamily/Winged helix DNA-binding domain"/>
    <property type="match status" value="1"/>
</dbReference>
<dbReference type="RefSeq" id="WP_197989516.1">
    <property type="nucleotide sequence ID" value="NZ_JACYXC010000001.1"/>
</dbReference>
<dbReference type="SUPFAM" id="SSF46894">
    <property type="entry name" value="C-terminal effector domain of the bipartite response regulators"/>
    <property type="match status" value="1"/>
</dbReference>
<gene>
    <name evidence="2" type="ORF">IHE55_15135</name>
</gene>
<dbReference type="Proteomes" id="UP000807371">
    <property type="component" value="Unassembled WGS sequence"/>
</dbReference>
<dbReference type="InterPro" id="IPR011990">
    <property type="entry name" value="TPR-like_helical_dom_sf"/>
</dbReference>
<evidence type="ECO:0000259" key="1">
    <source>
        <dbReference type="PROSITE" id="PS50043"/>
    </source>
</evidence>
<dbReference type="PROSITE" id="PS50043">
    <property type="entry name" value="HTH_LUXR_2"/>
    <property type="match status" value="1"/>
</dbReference>
<evidence type="ECO:0000313" key="3">
    <source>
        <dbReference type="Proteomes" id="UP000807371"/>
    </source>
</evidence>
<dbReference type="InterPro" id="IPR036388">
    <property type="entry name" value="WH-like_DNA-bd_sf"/>
</dbReference>
<comment type="caution">
    <text evidence="2">The sequence shown here is derived from an EMBL/GenBank/DDBJ whole genome shotgun (WGS) entry which is preliminary data.</text>
</comment>
<organism evidence="2 3">
    <name type="scientific">Streptomyces pactum</name>
    <dbReference type="NCBI Taxonomy" id="68249"/>
    <lineage>
        <taxon>Bacteria</taxon>
        <taxon>Bacillati</taxon>
        <taxon>Actinomycetota</taxon>
        <taxon>Actinomycetes</taxon>
        <taxon>Kitasatosporales</taxon>
        <taxon>Streptomycetaceae</taxon>
        <taxon>Streptomyces</taxon>
    </lineage>
</organism>
<reference evidence="2 3" key="1">
    <citation type="submission" date="2020-09" db="EMBL/GenBank/DDBJ databases">
        <title>Biosynthesis of the nuclear factor of activated T cells inhibitor NFAT-133 and its congeners in Streptomyces pactum.</title>
        <authorList>
            <person name="Zhou W."/>
            <person name="Posri P."/>
            <person name="Abugrain M.E."/>
            <person name="Weisberg A.J."/>
            <person name="Chang J.H."/>
            <person name="Mahmud T."/>
        </authorList>
    </citation>
    <scope>NUCLEOTIDE SEQUENCE [LARGE SCALE GENOMIC DNA]</scope>
    <source>
        <strain evidence="2 3">ATCC 27456</strain>
    </source>
</reference>
<evidence type="ECO:0000313" key="2">
    <source>
        <dbReference type="EMBL" id="MBH5336050.1"/>
    </source>
</evidence>
<proteinExistence type="predicted"/>
<feature type="domain" description="HTH luxR-type" evidence="1">
    <location>
        <begin position="308"/>
        <end position="374"/>
    </location>
</feature>
<dbReference type="Pfam" id="PF00196">
    <property type="entry name" value="GerE"/>
    <property type="match status" value="1"/>
</dbReference>
<sequence length="374" mass="40092">MALRRAAPDPLHNGPEHLGALLHLLRGRVADARTALRSLMTTAEQRGSLDDQHGLLALLVIAELRAGHCRDALETARRGLRLTEDAGLEPSTVLYPNALAEAVAGDLRQAPALARRGVELSEAQGDRLTELRSLAAWGAAALIADDPSGALEPLRRAQLLEERMGVRNPAVFAWHGDLAEALLAVGEDAEARELVRATRARYRRLGLRCPPIGLERAAALCARGTRGDRAAAELSALAERQAAEPLPVEYGRTLLALGTVERRRRRRAAARTAFRRAATVFAGAGADGWLARADAELVRTGAPRETAGPPAAAALTETELLVARLVAEEGVTNREAAARLYLSVKAVEANLTSVYRKLGVRSRRQLADVLPESD</sequence>
<accession>A0ABS0NLI2</accession>
<dbReference type="CDD" id="cd06170">
    <property type="entry name" value="LuxR_C_like"/>
    <property type="match status" value="1"/>
</dbReference>
<name>A0ABS0NLI2_9ACTN</name>
<dbReference type="InterPro" id="IPR000792">
    <property type="entry name" value="Tscrpt_reg_LuxR_C"/>
</dbReference>
<dbReference type="Gene3D" id="1.25.40.10">
    <property type="entry name" value="Tetratricopeptide repeat domain"/>
    <property type="match status" value="1"/>
</dbReference>
<dbReference type="SMART" id="SM00421">
    <property type="entry name" value="HTH_LUXR"/>
    <property type="match status" value="1"/>
</dbReference>
<keyword evidence="3" id="KW-1185">Reference proteome</keyword>
<protein>
    <submittedName>
        <fullName evidence="2">Helix-turn-helix transcriptional regulator</fullName>
    </submittedName>
</protein>